<keyword evidence="5 7" id="KW-0472">Membrane</keyword>
<evidence type="ECO:0000313" key="8">
    <source>
        <dbReference type="EMBL" id="PWK35538.1"/>
    </source>
</evidence>
<keyword evidence="9" id="KW-1185">Reference proteome</keyword>
<proteinExistence type="predicted"/>
<dbReference type="PANTHER" id="PTHR43124:SF5">
    <property type="entry name" value="PURINE RIBONUCLEOSIDE EFFLUX PUMP NEPI"/>
    <property type="match status" value="1"/>
</dbReference>
<dbReference type="RefSeq" id="WP_179593957.1">
    <property type="nucleotide sequence ID" value="NZ_JACBYU010000003.1"/>
</dbReference>
<dbReference type="SUPFAM" id="SSF103473">
    <property type="entry name" value="MFS general substrate transporter"/>
    <property type="match status" value="1"/>
</dbReference>
<dbReference type="InterPro" id="IPR050189">
    <property type="entry name" value="MFS_Efflux_Transporters"/>
</dbReference>
<keyword evidence="2" id="KW-1003">Cell membrane</keyword>
<feature type="transmembrane region" description="Helical" evidence="7">
    <location>
        <begin position="81"/>
        <end position="101"/>
    </location>
</feature>
<protein>
    <recommendedName>
        <fullName evidence="10">MFS transporter</fullName>
    </recommendedName>
</protein>
<gene>
    <name evidence="8" type="ORF">C7419_102816</name>
</gene>
<comment type="subcellular location">
    <subcellularLocation>
        <location evidence="1">Cell membrane</location>
        <topology evidence="1">Multi-pass membrane protein</topology>
    </subcellularLocation>
</comment>
<dbReference type="Gene3D" id="1.20.1250.20">
    <property type="entry name" value="MFS general substrate transporter like domains"/>
    <property type="match status" value="1"/>
</dbReference>
<comment type="caution">
    <text evidence="8">The sequence shown here is derived from an EMBL/GenBank/DDBJ whole genome shotgun (WGS) entry which is preliminary data.</text>
</comment>
<evidence type="ECO:0000256" key="3">
    <source>
        <dbReference type="ARBA" id="ARBA00022692"/>
    </source>
</evidence>
<feature type="region of interest" description="Disordered" evidence="6">
    <location>
        <begin position="118"/>
        <end position="142"/>
    </location>
</feature>
<evidence type="ECO:0000256" key="6">
    <source>
        <dbReference type="SAM" id="MobiDB-lite"/>
    </source>
</evidence>
<feature type="transmembrane region" description="Helical" evidence="7">
    <location>
        <begin position="23"/>
        <end position="42"/>
    </location>
</feature>
<evidence type="ECO:0000256" key="2">
    <source>
        <dbReference type="ARBA" id="ARBA00022475"/>
    </source>
</evidence>
<accession>A0A316EWJ4</accession>
<evidence type="ECO:0000256" key="7">
    <source>
        <dbReference type="SAM" id="Phobius"/>
    </source>
</evidence>
<dbReference type="GO" id="GO:0022857">
    <property type="term" value="F:transmembrane transporter activity"/>
    <property type="evidence" value="ECO:0007669"/>
    <property type="project" value="TreeGrafter"/>
</dbReference>
<evidence type="ECO:0000313" key="9">
    <source>
        <dbReference type="Proteomes" id="UP000245754"/>
    </source>
</evidence>
<evidence type="ECO:0008006" key="10">
    <source>
        <dbReference type="Google" id="ProtNLM"/>
    </source>
</evidence>
<feature type="transmembrane region" description="Helical" evidence="7">
    <location>
        <begin position="54"/>
        <end position="75"/>
    </location>
</feature>
<dbReference type="Proteomes" id="UP000245754">
    <property type="component" value="Unassembled WGS sequence"/>
</dbReference>
<name>A0A316EWJ4_9BURK</name>
<evidence type="ECO:0000256" key="5">
    <source>
        <dbReference type="ARBA" id="ARBA00023136"/>
    </source>
</evidence>
<dbReference type="GO" id="GO:0005886">
    <property type="term" value="C:plasma membrane"/>
    <property type="evidence" value="ECO:0007669"/>
    <property type="project" value="UniProtKB-SubCell"/>
</dbReference>
<dbReference type="InterPro" id="IPR036259">
    <property type="entry name" value="MFS_trans_sf"/>
</dbReference>
<dbReference type="PANTHER" id="PTHR43124">
    <property type="entry name" value="PURINE EFFLUX PUMP PBUE"/>
    <property type="match status" value="1"/>
</dbReference>
<evidence type="ECO:0000256" key="4">
    <source>
        <dbReference type="ARBA" id="ARBA00022989"/>
    </source>
</evidence>
<keyword evidence="4 7" id="KW-1133">Transmembrane helix</keyword>
<organism evidence="8 9">
    <name type="scientific">Cupriavidus plantarum</name>
    <dbReference type="NCBI Taxonomy" id="942865"/>
    <lineage>
        <taxon>Bacteria</taxon>
        <taxon>Pseudomonadati</taxon>
        <taxon>Pseudomonadota</taxon>
        <taxon>Betaproteobacteria</taxon>
        <taxon>Burkholderiales</taxon>
        <taxon>Burkholderiaceae</taxon>
        <taxon>Cupriavidus</taxon>
    </lineage>
</organism>
<dbReference type="EMBL" id="QGGT01000002">
    <property type="protein sequence ID" value="PWK35538.1"/>
    <property type="molecule type" value="Genomic_DNA"/>
</dbReference>
<dbReference type="AlphaFoldDB" id="A0A316EWJ4"/>
<sequence>MMAAIAMALVAYGADPVTSAVLLTIWGLVATATPVAWFTWIAQTMPDDVEAGGGLFVAICQLAIALGGTVGGILFDAIGYRATFETSALLLLLTAVLAYLAGRSASAAEDAGSYAAEAGGRWPSGTATASPSLPTVECDAQS</sequence>
<reference evidence="8 9" key="1">
    <citation type="submission" date="2018-05" db="EMBL/GenBank/DDBJ databases">
        <title>Genomic Encyclopedia of Type Strains, Phase IV (KMG-V): Genome sequencing to study the core and pangenomes of soil and plant-associated prokaryotes.</title>
        <authorList>
            <person name="Whitman W."/>
        </authorList>
    </citation>
    <scope>NUCLEOTIDE SEQUENCE [LARGE SCALE GENOMIC DNA]</scope>
    <source>
        <strain evidence="8 9">SLV-132</strain>
    </source>
</reference>
<evidence type="ECO:0000256" key="1">
    <source>
        <dbReference type="ARBA" id="ARBA00004651"/>
    </source>
</evidence>
<keyword evidence="3 7" id="KW-0812">Transmembrane</keyword>